<evidence type="ECO:0000256" key="5">
    <source>
        <dbReference type="ARBA" id="ARBA00022737"/>
    </source>
</evidence>
<protein>
    <submittedName>
        <fullName evidence="8">Uncharacterized protein</fullName>
    </submittedName>
</protein>
<evidence type="ECO:0000256" key="7">
    <source>
        <dbReference type="SAM" id="MobiDB-lite"/>
    </source>
</evidence>
<dbReference type="PANTHER" id="PTHR11501:SF16">
    <property type="entry name" value="MICROTUBULE-ASSOCIATED PROTEIN 4"/>
    <property type="match status" value="1"/>
</dbReference>
<dbReference type="GO" id="GO:0043005">
    <property type="term" value="C:neuron projection"/>
    <property type="evidence" value="ECO:0007669"/>
    <property type="project" value="TreeGrafter"/>
</dbReference>
<comment type="caution">
    <text evidence="8">The sequence shown here is derived from an EMBL/GenBank/DDBJ whole genome shotgun (WGS) entry which is preliminary data.</text>
</comment>
<keyword evidence="3" id="KW-0597">Phosphoprotein</keyword>
<dbReference type="GO" id="GO:0031175">
    <property type="term" value="P:neuron projection development"/>
    <property type="evidence" value="ECO:0007669"/>
    <property type="project" value="TreeGrafter"/>
</dbReference>
<feature type="compositionally biased region" description="Low complexity" evidence="7">
    <location>
        <begin position="43"/>
        <end position="54"/>
    </location>
</feature>
<dbReference type="InterPro" id="IPR027324">
    <property type="entry name" value="MAP2/MAP4/Tau"/>
</dbReference>
<feature type="compositionally biased region" description="Basic and acidic residues" evidence="7">
    <location>
        <begin position="64"/>
        <end position="85"/>
    </location>
</feature>
<sequence length="139" mass="14360">MTYYPQVTNAAKSSAGSSRPPAPTSHRAGAANVQILNKKVDVSKVSSKCGSKPSAKAKTGAGDAKPDDSAKKTEATKQESVKENGGDPIPAPQNGDLATPTDSAAMDTRENGVEETLATDGSNQREIQSFNSLIPETSI</sequence>
<gene>
    <name evidence="8" type="ORF">GDO81_019917</name>
</gene>
<dbReference type="GO" id="GO:0000226">
    <property type="term" value="P:microtubule cytoskeleton organization"/>
    <property type="evidence" value="ECO:0007669"/>
    <property type="project" value="TreeGrafter"/>
</dbReference>
<dbReference type="Pfam" id="PF00418">
    <property type="entry name" value="Tubulin-binding"/>
    <property type="match status" value="1"/>
</dbReference>
<evidence type="ECO:0000256" key="3">
    <source>
        <dbReference type="ARBA" id="ARBA00022553"/>
    </source>
</evidence>
<dbReference type="InterPro" id="IPR001084">
    <property type="entry name" value="MAP_tubulin-bd_rpt"/>
</dbReference>
<feature type="region of interest" description="Disordered" evidence="7">
    <location>
        <begin position="1"/>
        <end position="139"/>
    </location>
</feature>
<dbReference type="GO" id="GO:0005874">
    <property type="term" value="C:microtubule"/>
    <property type="evidence" value="ECO:0007669"/>
    <property type="project" value="UniProtKB-KW"/>
</dbReference>
<dbReference type="Proteomes" id="UP000824782">
    <property type="component" value="Unassembled WGS sequence"/>
</dbReference>
<evidence type="ECO:0000256" key="1">
    <source>
        <dbReference type="ARBA" id="ARBA00004245"/>
    </source>
</evidence>
<organism evidence="8 9">
    <name type="scientific">Engystomops pustulosus</name>
    <name type="common">Tungara frog</name>
    <name type="synonym">Physalaemus pustulosus</name>
    <dbReference type="NCBI Taxonomy" id="76066"/>
    <lineage>
        <taxon>Eukaryota</taxon>
        <taxon>Metazoa</taxon>
        <taxon>Chordata</taxon>
        <taxon>Craniata</taxon>
        <taxon>Vertebrata</taxon>
        <taxon>Euteleostomi</taxon>
        <taxon>Amphibia</taxon>
        <taxon>Batrachia</taxon>
        <taxon>Anura</taxon>
        <taxon>Neobatrachia</taxon>
        <taxon>Hyloidea</taxon>
        <taxon>Leptodactylidae</taxon>
        <taxon>Leiuperinae</taxon>
        <taxon>Engystomops</taxon>
    </lineage>
</organism>
<evidence type="ECO:0000313" key="9">
    <source>
        <dbReference type="Proteomes" id="UP000824782"/>
    </source>
</evidence>
<dbReference type="PANTHER" id="PTHR11501">
    <property type="entry name" value="MICROTUBULE-ASSOCIATED PROTEIN"/>
    <property type="match status" value="1"/>
</dbReference>
<dbReference type="EMBL" id="WNYA01011754">
    <property type="protein sequence ID" value="KAG8540052.1"/>
    <property type="molecule type" value="Genomic_DNA"/>
</dbReference>
<evidence type="ECO:0000256" key="6">
    <source>
        <dbReference type="ARBA" id="ARBA00023212"/>
    </source>
</evidence>
<feature type="compositionally biased region" description="Polar residues" evidence="7">
    <location>
        <begin position="119"/>
        <end position="139"/>
    </location>
</feature>
<keyword evidence="6" id="KW-0206">Cytoskeleton</keyword>
<dbReference type="GO" id="GO:0008017">
    <property type="term" value="F:microtubule binding"/>
    <property type="evidence" value="ECO:0007669"/>
    <property type="project" value="InterPro"/>
</dbReference>
<keyword evidence="2" id="KW-0963">Cytoplasm</keyword>
<keyword evidence="4" id="KW-0493">Microtubule</keyword>
<comment type="subcellular location">
    <subcellularLocation>
        <location evidence="1">Cytoplasm</location>
        <location evidence="1">Cytoskeleton</location>
    </subcellularLocation>
</comment>
<evidence type="ECO:0000256" key="4">
    <source>
        <dbReference type="ARBA" id="ARBA00022701"/>
    </source>
</evidence>
<evidence type="ECO:0000313" key="8">
    <source>
        <dbReference type="EMBL" id="KAG8540052.1"/>
    </source>
</evidence>
<reference evidence="8" key="1">
    <citation type="thesis" date="2020" institute="ProQuest LLC" country="789 East Eisenhower Parkway, Ann Arbor, MI, USA">
        <title>Comparative Genomics and Chromosome Evolution.</title>
        <authorList>
            <person name="Mudd A.B."/>
        </authorList>
    </citation>
    <scope>NUCLEOTIDE SEQUENCE</scope>
    <source>
        <strain evidence="8">237g6f4</strain>
        <tissue evidence="8">Blood</tissue>
    </source>
</reference>
<name>A0AAV6YSL1_ENGPU</name>
<evidence type="ECO:0000256" key="2">
    <source>
        <dbReference type="ARBA" id="ARBA00022490"/>
    </source>
</evidence>
<accession>A0AAV6YSL1</accession>
<keyword evidence="9" id="KW-1185">Reference proteome</keyword>
<feature type="compositionally biased region" description="Polar residues" evidence="7">
    <location>
        <begin position="1"/>
        <end position="17"/>
    </location>
</feature>
<proteinExistence type="predicted"/>
<dbReference type="AlphaFoldDB" id="A0AAV6YSL1"/>
<keyword evidence="5" id="KW-0677">Repeat</keyword>